<feature type="domain" description="Chorismate-utilising enzyme C-terminal" evidence="6">
    <location>
        <begin position="190"/>
        <end position="443"/>
    </location>
</feature>
<evidence type="ECO:0000256" key="4">
    <source>
        <dbReference type="ARBA" id="ARBA00023235"/>
    </source>
</evidence>
<sequence>MSIPKELVQAFEKGYRQFSWVKEINENQDSLRTFFEKGQKKYRGERFYWQTPEKNFTLVGFGKAKELTDDQASFEKVDAFILEEKAKIYQNNFITGTGAILFGGFAFDNKPTEQNDWGRMEQGLFYLPTFLLTETDGKQYLTMNFSAETEDILQKKWQQLTVEFASVMETEKVAKKGPAQIKAEEIAVSEWMTVVDDTVAKLREAGPLKKVVLARRMEVESDQPFQAEVILQNLQQQQTNTYFFVLESDEQIFIGATPERLLKASKETFSTASIAGSVSRGTTESEDESLGHYLLNDLKNKQEHKIVVDRIIKELEQMTGTTIQAATPQLLKNRDIQHLYLPIEGNRQKAYRFLKGVQQLHPTPALGGEPKELAIAWLKEHEQLDRGLYGAPIGWVAIKEDIGEFAVGIRSAVFTGAIGYLYAGCGIVKDSQAEQERIETKIKFQPMLRGIGGEDRDKSK</sequence>
<dbReference type="SUPFAM" id="SSF56322">
    <property type="entry name" value="ADC synthase"/>
    <property type="match status" value="1"/>
</dbReference>
<dbReference type="AlphaFoldDB" id="A0A0U2WMU2"/>
<reference evidence="8" key="1">
    <citation type="submission" date="2015-12" db="EMBL/GenBank/DDBJ databases">
        <authorList>
            <person name="Lauer A."/>
            <person name="Humrighouse B."/>
            <person name="Loparev V."/>
            <person name="Shewmaker P.L."/>
            <person name="Whitney A.M."/>
            <person name="McLaughlin R.W."/>
        </authorList>
    </citation>
    <scope>NUCLEOTIDE SEQUENCE [LARGE SCALE GENOMIC DNA]</scope>
    <source>
        <strain evidence="8">LMG 26678</strain>
    </source>
</reference>
<accession>A0A0U2WMU2</accession>
<evidence type="ECO:0000256" key="1">
    <source>
        <dbReference type="ARBA" id="ARBA00000799"/>
    </source>
</evidence>
<keyword evidence="8" id="KW-1185">Reference proteome</keyword>
<dbReference type="InterPro" id="IPR004561">
    <property type="entry name" value="IsoChor_synthase"/>
</dbReference>
<protein>
    <recommendedName>
        <fullName evidence="3">isochorismate synthase</fullName>
        <ecNumber evidence="3">5.4.4.2</ecNumber>
    </recommendedName>
    <alternativeName>
        <fullName evidence="5">Isochorismate mutase</fullName>
    </alternativeName>
</protein>
<evidence type="ECO:0000313" key="8">
    <source>
        <dbReference type="Proteomes" id="UP000067523"/>
    </source>
</evidence>
<dbReference type="EC" id="5.4.4.2" evidence="3"/>
<gene>
    <name evidence="7" type="ORF">ATZ35_05140</name>
</gene>
<proteinExistence type="inferred from homology"/>
<dbReference type="PANTHER" id="PTHR42839:SF1">
    <property type="entry name" value="ISOCHORISMATE SYNTHASE MENF"/>
    <property type="match status" value="1"/>
</dbReference>
<dbReference type="Pfam" id="PF00425">
    <property type="entry name" value="Chorismate_bind"/>
    <property type="match status" value="1"/>
</dbReference>
<organism evidence="7 8">
    <name type="scientific">Enterococcus rotai</name>
    <dbReference type="NCBI Taxonomy" id="118060"/>
    <lineage>
        <taxon>Bacteria</taxon>
        <taxon>Bacillati</taxon>
        <taxon>Bacillota</taxon>
        <taxon>Bacilli</taxon>
        <taxon>Lactobacillales</taxon>
        <taxon>Enterococcaceae</taxon>
        <taxon>Enterococcus</taxon>
    </lineage>
</organism>
<comment type="similarity">
    <text evidence="2">Belongs to the isochorismate synthase family.</text>
</comment>
<dbReference type="EMBL" id="CP013655">
    <property type="protein sequence ID" value="ALS36566.1"/>
    <property type="molecule type" value="Genomic_DNA"/>
</dbReference>
<dbReference type="InterPro" id="IPR005801">
    <property type="entry name" value="ADC_synthase"/>
</dbReference>
<name>A0A0U2WMU2_9ENTE</name>
<dbReference type="KEGG" id="erx:ATZ35_05140"/>
<dbReference type="NCBIfam" id="TIGR00543">
    <property type="entry name" value="isochor_syn"/>
    <property type="match status" value="1"/>
</dbReference>
<comment type="catalytic activity">
    <reaction evidence="1">
        <text>chorismate = isochorismate</text>
        <dbReference type="Rhea" id="RHEA:18985"/>
        <dbReference type="ChEBI" id="CHEBI:29748"/>
        <dbReference type="ChEBI" id="CHEBI:29780"/>
        <dbReference type="EC" id="5.4.4.2"/>
    </reaction>
</comment>
<dbReference type="STRING" id="118060.ATZ35_05140"/>
<dbReference type="InterPro" id="IPR015890">
    <property type="entry name" value="Chorismate_C"/>
</dbReference>
<evidence type="ECO:0000256" key="5">
    <source>
        <dbReference type="ARBA" id="ARBA00041564"/>
    </source>
</evidence>
<dbReference type="RefSeq" id="WP_208929804.1">
    <property type="nucleotide sequence ID" value="NZ_CP013655.1"/>
</dbReference>
<keyword evidence="4" id="KW-0413">Isomerase</keyword>
<evidence type="ECO:0000313" key="7">
    <source>
        <dbReference type="EMBL" id="ALS36566.1"/>
    </source>
</evidence>
<dbReference type="GO" id="GO:0009697">
    <property type="term" value="P:salicylic acid biosynthetic process"/>
    <property type="evidence" value="ECO:0007669"/>
    <property type="project" value="TreeGrafter"/>
</dbReference>
<evidence type="ECO:0000256" key="2">
    <source>
        <dbReference type="ARBA" id="ARBA00005297"/>
    </source>
</evidence>
<dbReference type="Gene3D" id="3.60.120.10">
    <property type="entry name" value="Anthranilate synthase"/>
    <property type="match status" value="1"/>
</dbReference>
<dbReference type="GO" id="GO:0008909">
    <property type="term" value="F:isochorismate synthase activity"/>
    <property type="evidence" value="ECO:0007669"/>
    <property type="project" value="UniProtKB-EC"/>
</dbReference>
<evidence type="ECO:0000256" key="3">
    <source>
        <dbReference type="ARBA" id="ARBA00012824"/>
    </source>
</evidence>
<dbReference type="Proteomes" id="UP000067523">
    <property type="component" value="Chromosome"/>
</dbReference>
<evidence type="ECO:0000259" key="6">
    <source>
        <dbReference type="Pfam" id="PF00425"/>
    </source>
</evidence>
<dbReference type="PANTHER" id="PTHR42839">
    <property type="entry name" value="ISOCHORISMATE SYNTHASE ENTC"/>
    <property type="match status" value="1"/>
</dbReference>